<reference evidence="1 2" key="1">
    <citation type="submission" date="2020-09" db="EMBL/GenBank/DDBJ databases">
        <title>novel species in genus Nocardioides.</title>
        <authorList>
            <person name="Zhang G."/>
        </authorList>
    </citation>
    <scope>NUCLEOTIDE SEQUENCE [LARGE SCALE GENOMIC DNA]</scope>
    <source>
        <strain evidence="1 2">KCTC 39551</strain>
    </source>
</reference>
<gene>
    <name evidence="1" type="ORF">IEZ26_09015</name>
</gene>
<dbReference type="EMBL" id="JACXYZ010000001">
    <property type="protein sequence ID" value="MBD3924755.1"/>
    <property type="molecule type" value="Genomic_DNA"/>
</dbReference>
<dbReference type="RefSeq" id="WP_191194488.1">
    <property type="nucleotide sequence ID" value="NZ_JACXYZ010000001.1"/>
</dbReference>
<evidence type="ECO:0000313" key="2">
    <source>
        <dbReference type="Proteomes" id="UP000618818"/>
    </source>
</evidence>
<evidence type="ECO:0000313" key="1">
    <source>
        <dbReference type="EMBL" id="MBD3924755.1"/>
    </source>
</evidence>
<proteinExistence type="predicted"/>
<keyword evidence="2" id="KW-1185">Reference proteome</keyword>
<name>A0ABR8N9D8_9ACTN</name>
<protein>
    <submittedName>
        <fullName evidence="1">Uncharacterized protein</fullName>
    </submittedName>
</protein>
<dbReference type="Proteomes" id="UP000618818">
    <property type="component" value="Unassembled WGS sequence"/>
</dbReference>
<sequence>MTFDLDADETAMLCDGLMDWFGPLEIGEPLAVALGFRGVEDMRTESERIAQAIATGQPLTARDWSRAVSATGIAFFAEGDEWTTIRGGTDAHWIGVLRRIQRKVPWLFLGDQ</sequence>
<organism evidence="1 2">
    <name type="scientific">Nocardioides cavernae</name>
    <dbReference type="NCBI Taxonomy" id="1921566"/>
    <lineage>
        <taxon>Bacteria</taxon>
        <taxon>Bacillati</taxon>
        <taxon>Actinomycetota</taxon>
        <taxon>Actinomycetes</taxon>
        <taxon>Propionibacteriales</taxon>
        <taxon>Nocardioidaceae</taxon>
        <taxon>Nocardioides</taxon>
    </lineage>
</organism>
<comment type="caution">
    <text evidence="1">The sequence shown here is derived from an EMBL/GenBank/DDBJ whole genome shotgun (WGS) entry which is preliminary data.</text>
</comment>
<accession>A0ABR8N9D8</accession>